<accession>A0A9W6GTR6</accession>
<feature type="region of interest" description="Disordered" evidence="1">
    <location>
        <begin position="1"/>
        <end position="32"/>
    </location>
</feature>
<dbReference type="EMBL" id="BSEC01000001">
    <property type="protein sequence ID" value="GLI92879.1"/>
    <property type="molecule type" value="Genomic_DNA"/>
</dbReference>
<organism evidence="2 3">
    <name type="scientific">Methylocystis echinoides</name>
    <dbReference type="NCBI Taxonomy" id="29468"/>
    <lineage>
        <taxon>Bacteria</taxon>
        <taxon>Pseudomonadati</taxon>
        <taxon>Pseudomonadota</taxon>
        <taxon>Alphaproteobacteria</taxon>
        <taxon>Hyphomicrobiales</taxon>
        <taxon>Methylocystaceae</taxon>
        <taxon>Methylocystis</taxon>
    </lineage>
</organism>
<sequence>MFIFRSPNLEFPGHYTKPEEKPKDQQGRYPEITSPQAQNFNLVLTQTQPTPVQAMNVTPVAPPSPKRPAILDRLESIPCDDGRSAKVVVFAGRPIVAVRIGQVLIPFYISSGENRKEGVTAGQWYPFFGIGGDGWLNKSDRIGTYYGSDKLREVARQLDKNTGALSQSTVVISTDDKAPMRFLNADVPGLPNIAYVDTLKAIAEVVRAINADKPPEMSGAEMRKTALAYYRENGLWDDDSEANEASPVWD</sequence>
<feature type="compositionally biased region" description="Basic and acidic residues" evidence="1">
    <location>
        <begin position="16"/>
        <end position="26"/>
    </location>
</feature>
<evidence type="ECO:0000256" key="1">
    <source>
        <dbReference type="SAM" id="MobiDB-lite"/>
    </source>
</evidence>
<keyword evidence="3" id="KW-1185">Reference proteome</keyword>
<reference evidence="2" key="1">
    <citation type="journal article" date="2023" name="Int. J. Syst. Evol. Microbiol.">
        <title>Methylocystis iwaonis sp. nov., a type II methane-oxidizing bacterium from surface soil of a rice paddy field in Japan, and emended description of the genus Methylocystis (ex Whittenbury et al. 1970) Bowman et al. 1993.</title>
        <authorList>
            <person name="Kaise H."/>
            <person name="Sawadogo J.B."/>
            <person name="Alam M.S."/>
            <person name="Ueno C."/>
            <person name="Dianou D."/>
            <person name="Shinjo R."/>
            <person name="Asakawa S."/>
        </authorList>
    </citation>
    <scope>NUCLEOTIDE SEQUENCE</scope>
    <source>
        <strain evidence="2">LMG27198</strain>
    </source>
</reference>
<dbReference type="RefSeq" id="WP_281802366.1">
    <property type="nucleotide sequence ID" value="NZ_BSEC01000001.1"/>
</dbReference>
<name>A0A9W6GTR6_9HYPH</name>
<proteinExistence type="predicted"/>
<dbReference type="AlphaFoldDB" id="A0A9W6GTR6"/>
<protein>
    <submittedName>
        <fullName evidence="2">Uncharacterized protein</fullName>
    </submittedName>
</protein>
<gene>
    <name evidence="2" type="ORF">LMG27198_18710</name>
</gene>
<comment type="caution">
    <text evidence="2">The sequence shown here is derived from an EMBL/GenBank/DDBJ whole genome shotgun (WGS) entry which is preliminary data.</text>
</comment>
<evidence type="ECO:0000313" key="2">
    <source>
        <dbReference type="EMBL" id="GLI92879.1"/>
    </source>
</evidence>
<dbReference type="Proteomes" id="UP001144323">
    <property type="component" value="Unassembled WGS sequence"/>
</dbReference>
<evidence type="ECO:0000313" key="3">
    <source>
        <dbReference type="Proteomes" id="UP001144323"/>
    </source>
</evidence>